<dbReference type="Pfam" id="PF03992">
    <property type="entry name" value="ABM"/>
    <property type="match status" value="1"/>
</dbReference>
<evidence type="ECO:0000313" key="3">
    <source>
        <dbReference type="Proteomes" id="UP001596549"/>
    </source>
</evidence>
<dbReference type="Gene3D" id="3.30.70.100">
    <property type="match status" value="1"/>
</dbReference>
<dbReference type="PANTHER" id="PTHR33336:SF3">
    <property type="entry name" value="ABM DOMAIN-CONTAINING PROTEIN"/>
    <property type="match status" value="1"/>
</dbReference>
<dbReference type="Proteomes" id="UP001596549">
    <property type="component" value="Unassembled WGS sequence"/>
</dbReference>
<dbReference type="SUPFAM" id="SSF54909">
    <property type="entry name" value="Dimeric alpha+beta barrel"/>
    <property type="match status" value="1"/>
</dbReference>
<dbReference type="InterPro" id="IPR011008">
    <property type="entry name" value="Dimeric_a/b-barrel"/>
</dbReference>
<evidence type="ECO:0000259" key="1">
    <source>
        <dbReference type="PROSITE" id="PS51725"/>
    </source>
</evidence>
<comment type="caution">
    <text evidence="2">The sequence shown here is derived from an EMBL/GenBank/DDBJ whole genome shotgun (WGS) entry which is preliminary data.</text>
</comment>
<accession>A0ABW2NPB6</accession>
<keyword evidence="2" id="KW-0560">Oxidoreductase</keyword>
<evidence type="ECO:0000313" key="2">
    <source>
        <dbReference type="EMBL" id="MFC7370983.1"/>
    </source>
</evidence>
<dbReference type="RefSeq" id="WP_379747094.1">
    <property type="nucleotide sequence ID" value="NZ_JBHTCP010000009.1"/>
</dbReference>
<feature type="domain" description="ABM" evidence="1">
    <location>
        <begin position="4"/>
        <end position="92"/>
    </location>
</feature>
<protein>
    <submittedName>
        <fullName evidence="2">Quinol monooxygenase</fullName>
        <ecNumber evidence="2">1.-.-.-</ecNumber>
    </submittedName>
</protein>
<dbReference type="PANTHER" id="PTHR33336">
    <property type="entry name" value="QUINOL MONOOXYGENASE YGIN-RELATED"/>
    <property type="match status" value="1"/>
</dbReference>
<gene>
    <name evidence="2" type="ORF">ACFQPF_04780</name>
</gene>
<organism evidence="2 3">
    <name type="scientific">Fictibacillus iocasae</name>
    <dbReference type="NCBI Taxonomy" id="2715437"/>
    <lineage>
        <taxon>Bacteria</taxon>
        <taxon>Bacillati</taxon>
        <taxon>Bacillota</taxon>
        <taxon>Bacilli</taxon>
        <taxon>Bacillales</taxon>
        <taxon>Fictibacillaceae</taxon>
        <taxon>Fictibacillus</taxon>
    </lineage>
</organism>
<keyword evidence="3" id="KW-1185">Reference proteome</keyword>
<name>A0ABW2NPB6_9BACL</name>
<dbReference type="GO" id="GO:0004497">
    <property type="term" value="F:monooxygenase activity"/>
    <property type="evidence" value="ECO:0007669"/>
    <property type="project" value="UniProtKB-KW"/>
</dbReference>
<reference evidence="3" key="1">
    <citation type="journal article" date="2019" name="Int. J. Syst. Evol. Microbiol.">
        <title>The Global Catalogue of Microorganisms (GCM) 10K type strain sequencing project: providing services to taxonomists for standard genome sequencing and annotation.</title>
        <authorList>
            <consortium name="The Broad Institute Genomics Platform"/>
            <consortium name="The Broad Institute Genome Sequencing Center for Infectious Disease"/>
            <person name="Wu L."/>
            <person name="Ma J."/>
        </authorList>
    </citation>
    <scope>NUCLEOTIDE SEQUENCE [LARGE SCALE GENOMIC DNA]</scope>
    <source>
        <strain evidence="3">NBRC 106396</strain>
    </source>
</reference>
<dbReference type="InterPro" id="IPR007138">
    <property type="entry name" value="ABM_dom"/>
</dbReference>
<sequence length="96" mass="11071">MGPVIITAVLKAKQGNEQKLYEELIKVASASQQEEGCTQYRLHQSIEDGGLFVLYESYRDEESLQLHIDSPHYKGYRETIQHLIETREVHKLGQII</sequence>
<proteinExistence type="predicted"/>
<dbReference type="PROSITE" id="PS51725">
    <property type="entry name" value="ABM"/>
    <property type="match status" value="1"/>
</dbReference>
<dbReference type="InterPro" id="IPR050744">
    <property type="entry name" value="AI-2_Isomerase_LsrG"/>
</dbReference>
<dbReference type="EMBL" id="JBHTCP010000009">
    <property type="protein sequence ID" value="MFC7370983.1"/>
    <property type="molecule type" value="Genomic_DNA"/>
</dbReference>
<dbReference type="EC" id="1.-.-.-" evidence="2"/>
<keyword evidence="2" id="KW-0503">Monooxygenase</keyword>